<gene>
    <name evidence="1" type="ORF">E5329_13935</name>
</gene>
<accession>A0AC61RUR9</accession>
<protein>
    <submittedName>
        <fullName evidence="1">Uncharacterized protein</fullName>
    </submittedName>
</protein>
<organism evidence="1 2">
    <name type="scientific">Petralouisia muris</name>
    <dbReference type="NCBI Taxonomy" id="3032872"/>
    <lineage>
        <taxon>Bacteria</taxon>
        <taxon>Bacillati</taxon>
        <taxon>Bacillota</taxon>
        <taxon>Clostridia</taxon>
        <taxon>Lachnospirales</taxon>
        <taxon>Lachnospiraceae</taxon>
        <taxon>Petralouisia</taxon>
    </lineage>
</organism>
<dbReference type="Proteomes" id="UP000304953">
    <property type="component" value="Unassembled WGS sequence"/>
</dbReference>
<reference evidence="1" key="1">
    <citation type="submission" date="2019-04" db="EMBL/GenBank/DDBJ databases">
        <title>Microbes associate with the intestines of laboratory mice.</title>
        <authorList>
            <person name="Navarre W."/>
            <person name="Wong E."/>
            <person name="Huang K."/>
            <person name="Tropini C."/>
            <person name="Ng K."/>
            <person name="Yu B."/>
        </authorList>
    </citation>
    <scope>NUCLEOTIDE SEQUENCE</scope>
    <source>
        <strain evidence="1">NM01_1-7b</strain>
    </source>
</reference>
<keyword evidence="2" id="KW-1185">Reference proteome</keyword>
<comment type="caution">
    <text evidence="1">The sequence shown here is derived from an EMBL/GenBank/DDBJ whole genome shotgun (WGS) entry which is preliminary data.</text>
</comment>
<evidence type="ECO:0000313" key="2">
    <source>
        <dbReference type="Proteomes" id="UP000304953"/>
    </source>
</evidence>
<proteinExistence type="predicted"/>
<sequence>MKRKFNFFIITALVVFFSMAADAFIIWQLNNYETRFLELYGAEQDGYVQVVLGEINRLGDDATEKDITNIISSLDATASRYWTLSKGDSFLFVKSLTETNRYKGFTDGTYYASDSAAAFMNLLDVNQVGHQIIYLDEDRFIASGMIFDWREQQYRICLLTYDKVILEDNILLECRNSIIIILSIVLALLIILSMMMSKKINSQAVLAKRQQEQMIWQNQQLEKLDGQLKREYAFSASKHVFKHTVLKEFLQVLDERGAHPLHFAVFETESAEARDEFFEHMQVVLDSNVLRFSMDEKRILLIFARYEKTASSRIINSLENRKVRRLADLYCEDNKENYSLQFERFWKAVADT</sequence>
<name>A0AC61RUR9_9FIRM</name>
<dbReference type="EMBL" id="SRYA01000026">
    <property type="protein sequence ID" value="TGY95664.1"/>
    <property type="molecule type" value="Genomic_DNA"/>
</dbReference>
<evidence type="ECO:0000313" key="1">
    <source>
        <dbReference type="EMBL" id="TGY95664.1"/>
    </source>
</evidence>